<evidence type="ECO:0000313" key="9">
    <source>
        <dbReference type="Proteomes" id="UP000286482"/>
    </source>
</evidence>
<dbReference type="PROSITE" id="PS51300">
    <property type="entry name" value="NIRD"/>
    <property type="match status" value="1"/>
</dbReference>
<dbReference type="NCBIfam" id="TIGR02378">
    <property type="entry name" value="nirD_assim_sml"/>
    <property type="match status" value="1"/>
</dbReference>
<evidence type="ECO:0000256" key="1">
    <source>
        <dbReference type="ARBA" id="ARBA00022714"/>
    </source>
</evidence>
<keyword evidence="9" id="KW-1185">Reference proteome</keyword>
<evidence type="ECO:0000256" key="2">
    <source>
        <dbReference type="ARBA" id="ARBA00022723"/>
    </source>
</evidence>
<dbReference type="InterPro" id="IPR012748">
    <property type="entry name" value="Rieske-like_NirD"/>
</dbReference>
<proteinExistence type="predicted"/>
<dbReference type="InterPro" id="IPR036922">
    <property type="entry name" value="Rieske_2Fe-2S_sf"/>
</dbReference>
<evidence type="ECO:0000259" key="7">
    <source>
        <dbReference type="PROSITE" id="PS51296"/>
    </source>
</evidence>
<dbReference type="GO" id="GO:0042128">
    <property type="term" value="P:nitrate assimilation"/>
    <property type="evidence" value="ECO:0007669"/>
    <property type="project" value="UniProtKB-KW"/>
</dbReference>
<dbReference type="Pfam" id="PF13806">
    <property type="entry name" value="Rieske_2"/>
    <property type="match status" value="1"/>
</dbReference>
<keyword evidence="6" id="KW-0534">Nitrate assimilation</keyword>
<dbReference type="GO" id="GO:0046872">
    <property type="term" value="F:metal ion binding"/>
    <property type="evidence" value="ECO:0007669"/>
    <property type="project" value="UniProtKB-KW"/>
</dbReference>
<dbReference type="Gene3D" id="2.102.10.10">
    <property type="entry name" value="Rieske [2Fe-2S] iron-sulphur domain"/>
    <property type="match status" value="1"/>
</dbReference>
<keyword evidence="2" id="KW-0479">Metal-binding</keyword>
<evidence type="ECO:0000256" key="4">
    <source>
        <dbReference type="ARBA" id="ARBA00023004"/>
    </source>
</evidence>
<sequence>MSQLTSNDGQPNWVKVADKSQLFPNTGVCALVNQQQIAIFWDQHKDQLFAVSNYCPFSKANVLSRGLIGDYQGQSMLAAPTYKQRFNLETGECFDDEHVSIAVYPIKESNGEILIAA</sequence>
<dbReference type="PROSITE" id="PS51296">
    <property type="entry name" value="RIESKE"/>
    <property type="match status" value="1"/>
</dbReference>
<dbReference type="PANTHER" id="PTHR40562">
    <property type="match status" value="1"/>
</dbReference>
<dbReference type="OrthoDB" id="516687at2"/>
<dbReference type="CDD" id="cd03529">
    <property type="entry name" value="Rieske_NirD"/>
    <property type="match status" value="1"/>
</dbReference>
<dbReference type="PANTHER" id="PTHR40562:SF1">
    <property type="entry name" value="NITRITE REDUCTASE (NADH) SMALL SUBUNIT"/>
    <property type="match status" value="1"/>
</dbReference>
<dbReference type="RefSeq" id="WP_120353302.1">
    <property type="nucleotide sequence ID" value="NZ_RAQO01000002.1"/>
</dbReference>
<evidence type="ECO:0000313" key="8">
    <source>
        <dbReference type="EMBL" id="RKF21499.1"/>
    </source>
</evidence>
<feature type="domain" description="Rieske" evidence="7">
    <location>
        <begin position="14"/>
        <end position="115"/>
    </location>
</feature>
<dbReference type="EMBL" id="RAQO01000002">
    <property type="protein sequence ID" value="RKF21499.1"/>
    <property type="molecule type" value="Genomic_DNA"/>
</dbReference>
<organism evidence="8 9">
    <name type="scientific">Alginatibacterium sediminis</name>
    <dbReference type="NCBI Taxonomy" id="2164068"/>
    <lineage>
        <taxon>Bacteria</taxon>
        <taxon>Pseudomonadati</taxon>
        <taxon>Pseudomonadota</taxon>
        <taxon>Gammaproteobacteria</taxon>
        <taxon>Alteromonadales</taxon>
        <taxon>Alteromonadaceae</taxon>
        <taxon>Alginatibacterium</taxon>
    </lineage>
</organism>
<dbReference type="GO" id="GO:0008942">
    <property type="term" value="F:nitrite reductase [NAD(P)H] activity"/>
    <property type="evidence" value="ECO:0007669"/>
    <property type="project" value="InterPro"/>
</dbReference>
<comment type="caution">
    <text evidence="8">The sequence shown here is derived from an EMBL/GenBank/DDBJ whole genome shotgun (WGS) entry which is preliminary data.</text>
</comment>
<evidence type="ECO:0000256" key="5">
    <source>
        <dbReference type="ARBA" id="ARBA00023014"/>
    </source>
</evidence>
<protein>
    <submittedName>
        <fullName evidence="8">Nitrite reductase (NAD(P)H) small subunit</fullName>
    </submittedName>
</protein>
<accession>A0A420ELE5</accession>
<keyword evidence="3" id="KW-0560">Oxidoreductase</keyword>
<dbReference type="SUPFAM" id="SSF50022">
    <property type="entry name" value="ISP domain"/>
    <property type="match status" value="1"/>
</dbReference>
<keyword evidence="1" id="KW-0001">2Fe-2S</keyword>
<dbReference type="InterPro" id="IPR017941">
    <property type="entry name" value="Rieske_2Fe-2S"/>
</dbReference>
<keyword evidence="4" id="KW-0408">Iron</keyword>
<dbReference type="InterPro" id="IPR017881">
    <property type="entry name" value="NirD"/>
</dbReference>
<name>A0A420ELE5_9ALTE</name>
<dbReference type="AlphaFoldDB" id="A0A420ELE5"/>
<reference evidence="8 9" key="1">
    <citation type="submission" date="2018-09" db="EMBL/GenBank/DDBJ databases">
        <authorList>
            <person name="Wang Z."/>
        </authorList>
    </citation>
    <scope>NUCLEOTIDE SEQUENCE [LARGE SCALE GENOMIC DNA]</scope>
    <source>
        <strain evidence="8 9">ALS 81</strain>
    </source>
</reference>
<evidence type="ECO:0000256" key="6">
    <source>
        <dbReference type="ARBA" id="ARBA00023063"/>
    </source>
</evidence>
<evidence type="ECO:0000256" key="3">
    <source>
        <dbReference type="ARBA" id="ARBA00023002"/>
    </source>
</evidence>
<dbReference type="Proteomes" id="UP000286482">
    <property type="component" value="Unassembled WGS sequence"/>
</dbReference>
<dbReference type="GO" id="GO:0051537">
    <property type="term" value="F:2 iron, 2 sulfur cluster binding"/>
    <property type="evidence" value="ECO:0007669"/>
    <property type="project" value="UniProtKB-KW"/>
</dbReference>
<gene>
    <name evidence="8" type="primary">nirD</name>
    <name evidence="8" type="ORF">DBZ36_02285</name>
</gene>
<keyword evidence="5" id="KW-0411">Iron-sulfur</keyword>